<keyword evidence="2 9" id="KW-0963">Cytoplasm</keyword>
<dbReference type="Gene3D" id="2.30.130.40">
    <property type="entry name" value="LON domain-like"/>
    <property type="match status" value="1"/>
</dbReference>
<dbReference type="PROSITE" id="PS01046">
    <property type="entry name" value="LON_SER"/>
    <property type="match status" value="1"/>
</dbReference>
<dbReference type="Pfam" id="PF00004">
    <property type="entry name" value="AAA"/>
    <property type="match status" value="1"/>
</dbReference>
<dbReference type="GO" id="GO:0016887">
    <property type="term" value="F:ATP hydrolysis activity"/>
    <property type="evidence" value="ECO:0007669"/>
    <property type="project" value="UniProtKB-UniRule"/>
</dbReference>
<evidence type="ECO:0000259" key="15">
    <source>
        <dbReference type="PROSITE" id="PS51786"/>
    </source>
</evidence>
<comment type="similarity">
    <text evidence="9 10 13 14">Belongs to the peptidase S16 family.</text>
</comment>
<dbReference type="InterPro" id="IPR008268">
    <property type="entry name" value="Peptidase_S16_AS"/>
</dbReference>
<sequence length="774" mass="86721">MEEVQTVLALPVICTRGMIVFPHNDLTLDVGRRKSLRAIEDAMNTYDGNLIFVSQTNPVDEDPGFDGVYHVGTLCKIKKRIRRDSQGTIKLTVTGIDRVELTSMDVVNGCLYAQATVLNDVTGDTNEELALVRRVTENMETLAAAVPSLPRDVRMALAKGVPAYRLADTIAQYLPLTLEKKQNFLETVSVNDRLMMIITEMEQEKVITDIEQNINRKVRESIDENQKEFYLREKLRAIKEELGDAPNREDDSDSLREKIENNPYPEHVKKKAIEELQRYEMMPAASSEANVVRGYLDWLLDTPWYQETTDNQDLKVVEERLNEDHYGLEKVKERLLEYLAVKQMTNSLKAPIICLVGPPGVGKTSLAKSVARALDRQFVKASLGGVKDESEIRGHRRTYLGSMPGRIIQSMKKAGVINPVFLLDEIDKMASDYRGDPASAMLEVLDPEQNAFFSDNYLEEPYDLSNVLFIATANTLDGVPAPLLDRLEIIELSSYTEQEKVVIAREHLYPKELVAHGLKPEQLKIDDDTILYIVRHHTREAGVRQLERLIAQICRKAVVKILKEKVESVTVAIENLEEFLGKDRFEYTQKLPEPQVGVVTGMAYTQYGGDILPIEVTNFEGTGKLIITGQLGDVMKESASIALDYVKSNANRFGIDAKAFEKQDVHIHVPEGAIKKDGPSAGVTLTTAIYSAFTNKPVRSDVAMTGEITLRGKVLPIGGLKEKSISAHRSGIRTIIIPEENKKDVEEIPEQVRKELTIVPASHIDTVLETAIVK</sequence>
<dbReference type="CDD" id="cd19500">
    <property type="entry name" value="RecA-like_Lon"/>
    <property type="match status" value="1"/>
</dbReference>
<dbReference type="PIRSF" id="PIRSF001174">
    <property type="entry name" value="Lon_proteas"/>
    <property type="match status" value="1"/>
</dbReference>
<dbReference type="InterPro" id="IPR027417">
    <property type="entry name" value="P-loop_NTPase"/>
</dbReference>
<feature type="domain" description="Lon proteolytic" evidence="15">
    <location>
        <begin position="593"/>
        <end position="774"/>
    </location>
</feature>
<evidence type="ECO:0000256" key="12">
    <source>
        <dbReference type="PIRSR" id="PIRSR001174-2"/>
    </source>
</evidence>
<evidence type="ECO:0000256" key="11">
    <source>
        <dbReference type="PIRSR" id="PIRSR001174-1"/>
    </source>
</evidence>
<comment type="subcellular location">
    <subcellularLocation>
        <location evidence="1 9 10">Cytoplasm</location>
    </subcellularLocation>
</comment>
<dbReference type="SUPFAM" id="SSF88697">
    <property type="entry name" value="PUA domain-like"/>
    <property type="match status" value="1"/>
</dbReference>
<dbReference type="PROSITE" id="PS51787">
    <property type="entry name" value="LON_N"/>
    <property type="match status" value="1"/>
</dbReference>
<comment type="function">
    <text evidence="9">ATP-dependent serine protease that mediates the selective degradation of mutant and abnormal proteins as well as certain short-lived regulatory proteins. Required for cellular homeostasis and for survival from DNA damage and developmental changes induced by stress. Degrades polypeptides processively to yield small peptide fragments that are 5 to 10 amino acids long. Binds to DNA in a double-stranded, site-specific manner.</text>
</comment>
<comment type="induction">
    <text evidence="9">By heat shock.</text>
</comment>
<protein>
    <recommendedName>
        <fullName evidence="9 10">Lon protease</fullName>
        <ecNumber evidence="9 10">3.4.21.53</ecNumber>
    </recommendedName>
    <alternativeName>
        <fullName evidence="9">ATP-dependent protease La</fullName>
    </alternativeName>
</protein>
<reference evidence="17" key="1">
    <citation type="submission" date="2020-10" db="EMBL/GenBank/DDBJ databases">
        <authorList>
            <person name="Gilroy R."/>
        </authorList>
    </citation>
    <scope>NUCLEOTIDE SEQUENCE</scope>
    <source>
        <strain evidence="17">CHK195-11698</strain>
    </source>
</reference>
<dbReference type="GO" id="GO:0004176">
    <property type="term" value="F:ATP-dependent peptidase activity"/>
    <property type="evidence" value="ECO:0007669"/>
    <property type="project" value="UniProtKB-UniRule"/>
</dbReference>
<evidence type="ECO:0000313" key="18">
    <source>
        <dbReference type="Proteomes" id="UP000824175"/>
    </source>
</evidence>
<keyword evidence="8 9" id="KW-0346">Stress response</keyword>
<dbReference type="EMBL" id="DVMJ01000009">
    <property type="protein sequence ID" value="HIU12764.1"/>
    <property type="molecule type" value="Genomic_DNA"/>
</dbReference>
<gene>
    <name evidence="9 17" type="primary">lon</name>
    <name evidence="17" type="ORF">IAD15_01660</name>
</gene>
<evidence type="ECO:0000256" key="7">
    <source>
        <dbReference type="ARBA" id="ARBA00022840"/>
    </source>
</evidence>
<accession>A0A9D1HNX9</accession>
<dbReference type="GO" id="GO:0005524">
    <property type="term" value="F:ATP binding"/>
    <property type="evidence" value="ECO:0007669"/>
    <property type="project" value="UniProtKB-UniRule"/>
</dbReference>
<dbReference type="InterPro" id="IPR027543">
    <property type="entry name" value="Lon_bac"/>
</dbReference>
<dbReference type="PRINTS" id="PR00830">
    <property type="entry name" value="ENDOLAPTASE"/>
</dbReference>
<dbReference type="GO" id="GO:0043565">
    <property type="term" value="F:sequence-specific DNA binding"/>
    <property type="evidence" value="ECO:0007669"/>
    <property type="project" value="UniProtKB-UniRule"/>
</dbReference>
<comment type="catalytic activity">
    <reaction evidence="9 10 13">
        <text>Hydrolysis of proteins in presence of ATP.</text>
        <dbReference type="EC" id="3.4.21.53"/>
    </reaction>
</comment>
<dbReference type="PROSITE" id="PS51786">
    <property type="entry name" value="LON_PROTEOLYTIC"/>
    <property type="match status" value="1"/>
</dbReference>
<organism evidence="17 18">
    <name type="scientific">Candidatus Fimiplasma intestinipullorum</name>
    <dbReference type="NCBI Taxonomy" id="2840825"/>
    <lineage>
        <taxon>Bacteria</taxon>
        <taxon>Bacillati</taxon>
        <taxon>Bacillota</taxon>
        <taxon>Clostridia</taxon>
        <taxon>Eubacteriales</taxon>
        <taxon>Candidatus Fimiplasma</taxon>
    </lineage>
</organism>
<dbReference type="GO" id="GO:0005737">
    <property type="term" value="C:cytoplasm"/>
    <property type="evidence" value="ECO:0007669"/>
    <property type="project" value="UniProtKB-SubCell"/>
</dbReference>
<keyword evidence="7 9" id="KW-0067">ATP-binding</keyword>
<dbReference type="InterPro" id="IPR054594">
    <property type="entry name" value="Lon_lid"/>
</dbReference>
<comment type="subunit">
    <text evidence="9 10">Homohexamer. Organized in a ring with a central cavity.</text>
</comment>
<evidence type="ECO:0000256" key="3">
    <source>
        <dbReference type="ARBA" id="ARBA00022670"/>
    </source>
</evidence>
<dbReference type="Gene3D" id="1.10.8.60">
    <property type="match status" value="1"/>
</dbReference>
<evidence type="ECO:0000256" key="6">
    <source>
        <dbReference type="ARBA" id="ARBA00022825"/>
    </source>
</evidence>
<dbReference type="FunFam" id="1.20.5.5270:FF:000002">
    <property type="entry name" value="Lon protease homolog"/>
    <property type="match status" value="1"/>
</dbReference>
<evidence type="ECO:0000259" key="16">
    <source>
        <dbReference type="PROSITE" id="PS51787"/>
    </source>
</evidence>
<evidence type="ECO:0000256" key="10">
    <source>
        <dbReference type="PIRNR" id="PIRNR001174"/>
    </source>
</evidence>
<name>A0A9D1HNX9_9FIRM</name>
<evidence type="ECO:0000256" key="5">
    <source>
        <dbReference type="ARBA" id="ARBA00022801"/>
    </source>
</evidence>
<evidence type="ECO:0000256" key="1">
    <source>
        <dbReference type="ARBA" id="ARBA00004496"/>
    </source>
</evidence>
<dbReference type="GO" id="GO:0006515">
    <property type="term" value="P:protein quality control for misfolded or incompletely synthesized proteins"/>
    <property type="evidence" value="ECO:0007669"/>
    <property type="project" value="UniProtKB-UniRule"/>
</dbReference>
<dbReference type="InterPro" id="IPR014721">
    <property type="entry name" value="Ribsml_uS5_D2-typ_fold_subgr"/>
</dbReference>
<feature type="binding site" evidence="9 12">
    <location>
        <begin position="357"/>
        <end position="364"/>
    </location>
    <ligand>
        <name>ATP</name>
        <dbReference type="ChEBI" id="CHEBI:30616"/>
    </ligand>
</feature>
<dbReference type="Proteomes" id="UP000824175">
    <property type="component" value="Unassembled WGS sequence"/>
</dbReference>
<dbReference type="SMART" id="SM00464">
    <property type="entry name" value="LON"/>
    <property type="match status" value="1"/>
</dbReference>
<dbReference type="InterPro" id="IPR003111">
    <property type="entry name" value="Lon_prtase_N"/>
</dbReference>
<dbReference type="Pfam" id="PF22667">
    <property type="entry name" value="Lon_lid"/>
    <property type="match status" value="1"/>
</dbReference>
<evidence type="ECO:0000256" key="14">
    <source>
        <dbReference type="RuleBase" id="RU000591"/>
    </source>
</evidence>
<proteinExistence type="evidence at transcript level"/>
<dbReference type="InterPro" id="IPR008269">
    <property type="entry name" value="Lon_proteolytic"/>
</dbReference>
<keyword evidence="5 9" id="KW-0378">Hydrolase</keyword>
<dbReference type="InterPro" id="IPR003959">
    <property type="entry name" value="ATPase_AAA_core"/>
</dbReference>
<dbReference type="InterPro" id="IPR020568">
    <property type="entry name" value="Ribosomal_Su5_D2-typ_SF"/>
</dbReference>
<dbReference type="SUPFAM" id="SSF54211">
    <property type="entry name" value="Ribosomal protein S5 domain 2-like"/>
    <property type="match status" value="1"/>
</dbReference>
<dbReference type="Gene3D" id="1.20.58.1480">
    <property type="match status" value="1"/>
</dbReference>
<dbReference type="AlphaFoldDB" id="A0A9D1HNX9"/>
<evidence type="ECO:0000313" key="17">
    <source>
        <dbReference type="EMBL" id="HIU12764.1"/>
    </source>
</evidence>
<evidence type="ECO:0000256" key="8">
    <source>
        <dbReference type="ARBA" id="ARBA00023016"/>
    </source>
</evidence>
<dbReference type="GO" id="GO:0004252">
    <property type="term" value="F:serine-type endopeptidase activity"/>
    <property type="evidence" value="ECO:0007669"/>
    <property type="project" value="UniProtKB-UniRule"/>
</dbReference>
<dbReference type="SUPFAM" id="SSF52540">
    <property type="entry name" value="P-loop containing nucleoside triphosphate hydrolases"/>
    <property type="match status" value="1"/>
</dbReference>
<feature type="domain" description="Lon N-terminal" evidence="16">
    <location>
        <begin position="10"/>
        <end position="205"/>
    </location>
</feature>
<comment type="caution">
    <text evidence="17">The sequence shown here is derived from an EMBL/GenBank/DDBJ whole genome shotgun (WGS) entry which is preliminary data.</text>
</comment>
<dbReference type="GO" id="GO:0034605">
    <property type="term" value="P:cellular response to heat"/>
    <property type="evidence" value="ECO:0007669"/>
    <property type="project" value="UniProtKB-UniRule"/>
</dbReference>
<dbReference type="InterPro" id="IPR046336">
    <property type="entry name" value="Lon_prtase_N_sf"/>
</dbReference>
<dbReference type="Pfam" id="PF05362">
    <property type="entry name" value="Lon_C"/>
    <property type="match status" value="1"/>
</dbReference>
<dbReference type="Pfam" id="PF02190">
    <property type="entry name" value="LON_substr_bdg"/>
    <property type="match status" value="1"/>
</dbReference>
<dbReference type="HAMAP" id="MF_01973">
    <property type="entry name" value="lon_bact"/>
    <property type="match status" value="1"/>
</dbReference>
<dbReference type="Gene3D" id="3.30.230.10">
    <property type="match status" value="1"/>
</dbReference>
<evidence type="ECO:0000256" key="9">
    <source>
        <dbReference type="HAMAP-Rule" id="MF_01973"/>
    </source>
</evidence>
<dbReference type="PANTHER" id="PTHR10046">
    <property type="entry name" value="ATP DEPENDENT LON PROTEASE FAMILY MEMBER"/>
    <property type="match status" value="1"/>
</dbReference>
<feature type="active site" evidence="9 11">
    <location>
        <position position="723"/>
    </location>
</feature>
<keyword evidence="6 9" id="KW-0720">Serine protease</keyword>
<evidence type="ECO:0000256" key="2">
    <source>
        <dbReference type="ARBA" id="ARBA00022490"/>
    </source>
</evidence>
<dbReference type="EC" id="3.4.21.53" evidence="9 10"/>
<dbReference type="Gene3D" id="1.20.5.5270">
    <property type="match status" value="1"/>
</dbReference>
<dbReference type="SMART" id="SM00382">
    <property type="entry name" value="AAA"/>
    <property type="match status" value="1"/>
</dbReference>
<dbReference type="FunFam" id="3.40.50.300:FF:000382">
    <property type="entry name" value="Lon protease homolog 2, peroxisomal"/>
    <property type="match status" value="1"/>
</dbReference>
<feature type="active site" evidence="9 11">
    <location>
        <position position="680"/>
    </location>
</feature>
<reference evidence="17" key="2">
    <citation type="journal article" date="2021" name="PeerJ">
        <title>Extensive microbial diversity within the chicken gut microbiome revealed by metagenomics and culture.</title>
        <authorList>
            <person name="Gilroy R."/>
            <person name="Ravi A."/>
            <person name="Getino M."/>
            <person name="Pursley I."/>
            <person name="Horton D.L."/>
            <person name="Alikhan N.F."/>
            <person name="Baker D."/>
            <person name="Gharbi K."/>
            <person name="Hall N."/>
            <person name="Watson M."/>
            <person name="Adriaenssens E.M."/>
            <person name="Foster-Nyarko E."/>
            <person name="Jarju S."/>
            <person name="Secka A."/>
            <person name="Antonio M."/>
            <person name="Oren A."/>
            <person name="Chaudhuri R.R."/>
            <person name="La Ragione R."/>
            <person name="Hildebrand F."/>
            <person name="Pallen M.J."/>
        </authorList>
    </citation>
    <scope>NUCLEOTIDE SEQUENCE</scope>
    <source>
        <strain evidence="17">CHK195-11698</strain>
    </source>
</reference>
<dbReference type="Gene3D" id="3.40.50.300">
    <property type="entry name" value="P-loop containing nucleotide triphosphate hydrolases"/>
    <property type="match status" value="1"/>
</dbReference>
<evidence type="ECO:0000256" key="4">
    <source>
        <dbReference type="ARBA" id="ARBA00022741"/>
    </source>
</evidence>
<dbReference type="InterPro" id="IPR004815">
    <property type="entry name" value="Lon_bac/euk-typ"/>
</dbReference>
<dbReference type="InterPro" id="IPR015947">
    <property type="entry name" value="PUA-like_sf"/>
</dbReference>
<dbReference type="NCBIfam" id="TIGR00763">
    <property type="entry name" value="lon"/>
    <property type="match status" value="1"/>
</dbReference>
<keyword evidence="3 9" id="KW-0645">Protease</keyword>
<keyword evidence="4 9" id="KW-0547">Nucleotide-binding</keyword>
<dbReference type="InterPro" id="IPR027065">
    <property type="entry name" value="Lon_Prtase"/>
</dbReference>
<evidence type="ECO:0000256" key="13">
    <source>
        <dbReference type="PROSITE-ProRule" id="PRU01122"/>
    </source>
</evidence>
<dbReference type="InterPro" id="IPR003593">
    <property type="entry name" value="AAA+_ATPase"/>
</dbReference>